<reference evidence="3" key="2">
    <citation type="submission" date="2023-01" db="EMBL/GenBank/DDBJ databases">
        <title>Draft genome sequence of Paraferrimonas sedimenticola strain NBRC 101628.</title>
        <authorList>
            <person name="Sun Q."/>
            <person name="Mori K."/>
        </authorList>
    </citation>
    <scope>NUCLEOTIDE SEQUENCE</scope>
    <source>
        <strain evidence="3">NBRC 101628</strain>
    </source>
</reference>
<gene>
    <name evidence="3" type="ORF">GCM10007895_16370</name>
</gene>
<dbReference type="InterPro" id="IPR051785">
    <property type="entry name" value="MMCE/EMCE_epimerase"/>
</dbReference>
<organism evidence="3 4">
    <name type="scientific">Paraferrimonas sedimenticola</name>
    <dbReference type="NCBI Taxonomy" id="375674"/>
    <lineage>
        <taxon>Bacteria</taxon>
        <taxon>Pseudomonadati</taxon>
        <taxon>Pseudomonadota</taxon>
        <taxon>Gammaproteobacteria</taxon>
        <taxon>Alteromonadales</taxon>
        <taxon>Ferrimonadaceae</taxon>
        <taxon>Paraferrimonas</taxon>
    </lineage>
</organism>
<dbReference type="GO" id="GO:0046491">
    <property type="term" value="P:L-methylmalonyl-CoA metabolic process"/>
    <property type="evidence" value="ECO:0007669"/>
    <property type="project" value="TreeGrafter"/>
</dbReference>
<keyword evidence="1" id="KW-0479">Metal-binding</keyword>
<comment type="caution">
    <text evidence="3">The sequence shown here is derived from an EMBL/GenBank/DDBJ whole genome shotgun (WGS) entry which is preliminary data.</text>
</comment>
<dbReference type="GO" id="GO:0046872">
    <property type="term" value="F:metal ion binding"/>
    <property type="evidence" value="ECO:0007669"/>
    <property type="project" value="UniProtKB-KW"/>
</dbReference>
<dbReference type="Proteomes" id="UP001161422">
    <property type="component" value="Unassembled WGS sequence"/>
</dbReference>
<protein>
    <recommendedName>
        <fullName evidence="2">VOC domain-containing protein</fullName>
    </recommendedName>
</protein>
<dbReference type="PANTHER" id="PTHR43048:SF3">
    <property type="entry name" value="METHYLMALONYL-COA EPIMERASE, MITOCHONDRIAL"/>
    <property type="match status" value="1"/>
</dbReference>
<dbReference type="InterPro" id="IPR029068">
    <property type="entry name" value="Glyas_Bleomycin-R_OHBP_Dase"/>
</dbReference>
<proteinExistence type="predicted"/>
<evidence type="ECO:0000259" key="2">
    <source>
        <dbReference type="PROSITE" id="PS51819"/>
    </source>
</evidence>
<sequence>MSQNPIDSLQQQITGVAHVGYVVADIEAAIENSCRRFGLAPASVRWMGRDDPQALCVFAFIEVGGLEHEYIQAKRSPMLELLGEQPQGAGGINHVAWLVKDMNQSLQILKAQGVKPGYVTPDGPFELPDKFLVYLNPDDCDGHLIELIQLKTPAEESSCL</sequence>
<evidence type="ECO:0000313" key="3">
    <source>
        <dbReference type="EMBL" id="GLP96331.1"/>
    </source>
</evidence>
<dbReference type="SUPFAM" id="SSF54593">
    <property type="entry name" value="Glyoxalase/Bleomycin resistance protein/Dihydroxybiphenyl dioxygenase"/>
    <property type="match status" value="1"/>
</dbReference>
<feature type="domain" description="VOC" evidence="2">
    <location>
        <begin position="15"/>
        <end position="150"/>
    </location>
</feature>
<dbReference type="EMBL" id="BSNC01000004">
    <property type="protein sequence ID" value="GLP96331.1"/>
    <property type="molecule type" value="Genomic_DNA"/>
</dbReference>
<dbReference type="PROSITE" id="PS51819">
    <property type="entry name" value="VOC"/>
    <property type="match status" value="1"/>
</dbReference>
<dbReference type="PANTHER" id="PTHR43048">
    <property type="entry name" value="METHYLMALONYL-COA EPIMERASE"/>
    <property type="match status" value="1"/>
</dbReference>
<dbReference type="Gene3D" id="3.10.180.10">
    <property type="entry name" value="2,3-Dihydroxybiphenyl 1,2-Dioxygenase, domain 1"/>
    <property type="match status" value="1"/>
</dbReference>
<evidence type="ECO:0000313" key="4">
    <source>
        <dbReference type="Proteomes" id="UP001161422"/>
    </source>
</evidence>
<reference evidence="3" key="1">
    <citation type="journal article" date="2014" name="Int. J. Syst. Evol. Microbiol.">
        <title>Complete genome sequence of Corynebacterium casei LMG S-19264T (=DSM 44701T), isolated from a smear-ripened cheese.</title>
        <authorList>
            <consortium name="US DOE Joint Genome Institute (JGI-PGF)"/>
            <person name="Walter F."/>
            <person name="Albersmeier A."/>
            <person name="Kalinowski J."/>
            <person name="Ruckert C."/>
        </authorList>
    </citation>
    <scope>NUCLEOTIDE SEQUENCE</scope>
    <source>
        <strain evidence="3">NBRC 101628</strain>
    </source>
</reference>
<name>A0AA37RW92_9GAMM</name>
<dbReference type="RefSeq" id="WP_095505232.1">
    <property type="nucleotide sequence ID" value="NZ_BSNC01000004.1"/>
</dbReference>
<accession>A0AA37RW92</accession>
<keyword evidence="4" id="KW-1185">Reference proteome</keyword>
<evidence type="ECO:0000256" key="1">
    <source>
        <dbReference type="ARBA" id="ARBA00022723"/>
    </source>
</evidence>
<dbReference type="AlphaFoldDB" id="A0AA37RW92"/>
<dbReference type="Pfam" id="PF13669">
    <property type="entry name" value="Glyoxalase_4"/>
    <property type="match status" value="1"/>
</dbReference>
<dbReference type="GO" id="GO:0004493">
    <property type="term" value="F:methylmalonyl-CoA epimerase activity"/>
    <property type="evidence" value="ECO:0007669"/>
    <property type="project" value="TreeGrafter"/>
</dbReference>
<dbReference type="InterPro" id="IPR037523">
    <property type="entry name" value="VOC_core"/>
</dbReference>